<organism evidence="3 4">
    <name type="scientific">Rubrivirga litoralis</name>
    <dbReference type="NCBI Taxonomy" id="3075598"/>
    <lineage>
        <taxon>Bacteria</taxon>
        <taxon>Pseudomonadati</taxon>
        <taxon>Rhodothermota</taxon>
        <taxon>Rhodothermia</taxon>
        <taxon>Rhodothermales</taxon>
        <taxon>Rubricoccaceae</taxon>
        <taxon>Rubrivirga</taxon>
    </lineage>
</organism>
<dbReference type="InterPro" id="IPR011105">
    <property type="entry name" value="Cell_wall_hydrolase_SleB"/>
</dbReference>
<dbReference type="GO" id="GO:0016787">
    <property type="term" value="F:hydrolase activity"/>
    <property type="evidence" value="ECO:0007669"/>
    <property type="project" value="UniProtKB-KW"/>
</dbReference>
<keyword evidence="1" id="KW-0472">Membrane</keyword>
<feature type="transmembrane region" description="Helical" evidence="1">
    <location>
        <begin position="21"/>
        <end position="39"/>
    </location>
</feature>
<evidence type="ECO:0000313" key="4">
    <source>
        <dbReference type="Proteomes" id="UP001267426"/>
    </source>
</evidence>
<keyword evidence="1" id="KW-0812">Transmembrane</keyword>
<name>A0ABU3BPC7_9BACT</name>
<keyword evidence="1" id="KW-1133">Transmembrane helix</keyword>
<evidence type="ECO:0000259" key="2">
    <source>
        <dbReference type="Pfam" id="PF07486"/>
    </source>
</evidence>
<gene>
    <name evidence="3" type="ORF">RM540_05205</name>
</gene>
<proteinExistence type="predicted"/>
<dbReference type="EMBL" id="JAVRHT010000008">
    <property type="protein sequence ID" value="MDT0631142.1"/>
    <property type="molecule type" value="Genomic_DNA"/>
</dbReference>
<evidence type="ECO:0000313" key="3">
    <source>
        <dbReference type="EMBL" id="MDT0631142.1"/>
    </source>
</evidence>
<feature type="domain" description="Cell wall hydrolase SleB" evidence="2">
    <location>
        <begin position="87"/>
        <end position="154"/>
    </location>
</feature>
<accession>A0ABU3BPC7</accession>
<dbReference type="RefSeq" id="WP_311662484.1">
    <property type="nucleotide sequence ID" value="NZ_JAVRHT010000008.1"/>
</dbReference>
<dbReference type="Proteomes" id="UP001267426">
    <property type="component" value="Unassembled WGS sequence"/>
</dbReference>
<dbReference type="Pfam" id="PF07486">
    <property type="entry name" value="Hydrolase_2"/>
    <property type="match status" value="1"/>
</dbReference>
<evidence type="ECO:0000256" key="1">
    <source>
        <dbReference type="SAM" id="Phobius"/>
    </source>
</evidence>
<keyword evidence="4" id="KW-1185">Reference proteome</keyword>
<sequence>MDTDSNDASTKTFAKKAAAGLALVLAAMLPLLALFFTAYSPDDLAQSELPTAVVSDAPPPFVLADVSDDVLWLARCMYSETKKPHEQELVGWVIRNRVETEYRGASTYEGVVTDPYQFSAFNPGSPKRRLYTTLTPETATEAFQRTLAIAHDVYYARSADRPFPTSTRHFYSERSMVGGAAPNWSAGHQPIRPTGFRVDPRRFRFYSGVASALSAAPLRLAL</sequence>
<keyword evidence="3" id="KW-0378">Hydrolase</keyword>
<protein>
    <submittedName>
        <fullName evidence="3">Cell wall hydrolase</fullName>
    </submittedName>
</protein>
<dbReference type="InterPro" id="IPR042047">
    <property type="entry name" value="SleB_dom1"/>
</dbReference>
<dbReference type="Gene3D" id="1.10.10.2520">
    <property type="entry name" value="Cell wall hydrolase SleB, domain 1"/>
    <property type="match status" value="1"/>
</dbReference>
<reference evidence="3 4" key="1">
    <citation type="submission" date="2023-09" db="EMBL/GenBank/DDBJ databases">
        <authorList>
            <person name="Rey-Velasco X."/>
        </authorList>
    </citation>
    <scope>NUCLEOTIDE SEQUENCE [LARGE SCALE GENOMIC DNA]</scope>
    <source>
        <strain evidence="3 4">F394</strain>
    </source>
</reference>
<comment type="caution">
    <text evidence="3">The sequence shown here is derived from an EMBL/GenBank/DDBJ whole genome shotgun (WGS) entry which is preliminary data.</text>
</comment>